<dbReference type="PROSITE" id="PS00690">
    <property type="entry name" value="DEAH_ATP_HELICASE"/>
    <property type="match status" value="1"/>
</dbReference>
<keyword evidence="11" id="KW-0067">ATP-binding</keyword>
<dbReference type="GO" id="GO:0005737">
    <property type="term" value="C:cytoplasm"/>
    <property type="evidence" value="ECO:0007669"/>
    <property type="project" value="UniProtKB-SubCell"/>
</dbReference>
<dbReference type="SUPFAM" id="SSF63748">
    <property type="entry name" value="Tudor/PWWP/MBT"/>
    <property type="match status" value="1"/>
</dbReference>
<dbReference type="SMART" id="SM00355">
    <property type="entry name" value="ZnF_C2H2"/>
    <property type="match status" value="3"/>
</dbReference>
<keyword evidence="16" id="KW-0862">Zinc</keyword>
<dbReference type="SMART" id="SM00490">
    <property type="entry name" value="HELICc"/>
    <property type="match status" value="1"/>
</dbReference>
<dbReference type="Pfam" id="PF00270">
    <property type="entry name" value="DEAD"/>
    <property type="match status" value="1"/>
</dbReference>
<evidence type="ECO:0000259" key="18">
    <source>
        <dbReference type="PROSITE" id="PS50157"/>
    </source>
</evidence>
<dbReference type="GO" id="GO:0008270">
    <property type="term" value="F:zinc ion binding"/>
    <property type="evidence" value="ECO:0007669"/>
    <property type="project" value="UniProtKB-KW"/>
</dbReference>
<dbReference type="GO" id="GO:0003724">
    <property type="term" value="F:RNA helicase activity"/>
    <property type="evidence" value="ECO:0007669"/>
    <property type="project" value="UniProtKB-EC"/>
</dbReference>
<keyword evidence="8" id="KW-0221">Differentiation</keyword>
<feature type="domain" description="Helicase ATP-binding" evidence="19">
    <location>
        <begin position="330"/>
        <end position="499"/>
    </location>
</feature>
<dbReference type="Gene3D" id="3.40.50.300">
    <property type="entry name" value="P-loop containing nucleotide triphosphate hydrolases"/>
    <property type="match status" value="2"/>
</dbReference>
<evidence type="ECO:0000256" key="4">
    <source>
        <dbReference type="ARBA" id="ARBA00013352"/>
    </source>
</evidence>
<keyword evidence="22" id="KW-1185">Reference proteome</keyword>
<evidence type="ECO:0000256" key="9">
    <source>
        <dbReference type="ARBA" id="ARBA00022801"/>
    </source>
</evidence>
<evidence type="ECO:0000259" key="19">
    <source>
        <dbReference type="PROSITE" id="PS51192"/>
    </source>
</evidence>
<feature type="domain" description="C2H2-type" evidence="18">
    <location>
        <begin position="199"/>
        <end position="228"/>
    </location>
</feature>
<dbReference type="InterPro" id="IPR027417">
    <property type="entry name" value="P-loop_NTPase"/>
</dbReference>
<dbReference type="PROSITE" id="PS51192">
    <property type="entry name" value="HELICASE_ATP_BIND_1"/>
    <property type="match status" value="1"/>
</dbReference>
<dbReference type="EC" id="3.6.4.13" evidence="3"/>
<dbReference type="GO" id="GO:0005524">
    <property type="term" value="F:ATP binding"/>
    <property type="evidence" value="ECO:0007669"/>
    <property type="project" value="UniProtKB-KW"/>
</dbReference>
<accession>A0A1J1IFI2</accession>
<dbReference type="InterPro" id="IPR007502">
    <property type="entry name" value="Helicase-assoc_dom"/>
</dbReference>
<dbReference type="Gene3D" id="2.30.30.140">
    <property type="match status" value="1"/>
</dbReference>
<reference evidence="21 22" key="1">
    <citation type="submission" date="2015-04" db="EMBL/GenBank/DDBJ databases">
        <authorList>
            <person name="Syromyatnikov M.Y."/>
            <person name="Popov V.N."/>
        </authorList>
    </citation>
    <scope>NUCLEOTIDE SEQUENCE [LARGE SCALE GENOMIC DNA]</scope>
</reference>
<organism evidence="21 22">
    <name type="scientific">Clunio marinus</name>
    <dbReference type="NCBI Taxonomy" id="568069"/>
    <lineage>
        <taxon>Eukaryota</taxon>
        <taxon>Metazoa</taxon>
        <taxon>Ecdysozoa</taxon>
        <taxon>Arthropoda</taxon>
        <taxon>Hexapoda</taxon>
        <taxon>Insecta</taxon>
        <taxon>Pterygota</taxon>
        <taxon>Neoptera</taxon>
        <taxon>Endopterygota</taxon>
        <taxon>Diptera</taxon>
        <taxon>Nematocera</taxon>
        <taxon>Chironomoidea</taxon>
        <taxon>Chironomidae</taxon>
        <taxon>Clunio</taxon>
    </lineage>
</organism>
<feature type="domain" description="Helicase C-terminal" evidence="20">
    <location>
        <begin position="532"/>
        <end position="711"/>
    </location>
</feature>
<comment type="catalytic activity">
    <reaction evidence="15">
        <text>ATP + H2O = ADP + phosphate + H(+)</text>
        <dbReference type="Rhea" id="RHEA:13065"/>
        <dbReference type="ChEBI" id="CHEBI:15377"/>
        <dbReference type="ChEBI" id="CHEBI:15378"/>
        <dbReference type="ChEBI" id="CHEBI:30616"/>
        <dbReference type="ChEBI" id="CHEBI:43474"/>
        <dbReference type="ChEBI" id="CHEBI:456216"/>
        <dbReference type="EC" id="3.6.4.13"/>
    </reaction>
</comment>
<evidence type="ECO:0000256" key="17">
    <source>
        <dbReference type="SAM" id="Coils"/>
    </source>
</evidence>
<evidence type="ECO:0000313" key="22">
    <source>
        <dbReference type="Proteomes" id="UP000183832"/>
    </source>
</evidence>
<evidence type="ECO:0000256" key="10">
    <source>
        <dbReference type="ARBA" id="ARBA00022806"/>
    </source>
</evidence>
<keyword evidence="7" id="KW-0547">Nucleotide-binding</keyword>
<dbReference type="PANTHER" id="PTHR18934:SF113">
    <property type="entry name" value="ATP-DEPENDENT RNA HELICASE TDRD9"/>
    <property type="match status" value="1"/>
</dbReference>
<dbReference type="GO" id="GO:0003723">
    <property type="term" value="F:RNA binding"/>
    <property type="evidence" value="ECO:0007669"/>
    <property type="project" value="TreeGrafter"/>
</dbReference>
<dbReference type="GO" id="GO:0051321">
    <property type="term" value="P:meiotic cell cycle"/>
    <property type="evidence" value="ECO:0007669"/>
    <property type="project" value="UniProtKB-KW"/>
</dbReference>
<dbReference type="InterPro" id="IPR035437">
    <property type="entry name" value="SNase_OB-fold_sf"/>
</dbReference>
<dbReference type="GO" id="GO:0016787">
    <property type="term" value="F:hydrolase activity"/>
    <property type="evidence" value="ECO:0007669"/>
    <property type="project" value="UniProtKB-KW"/>
</dbReference>
<dbReference type="EMBL" id="CVRI01000048">
    <property type="protein sequence ID" value="CRK99021.1"/>
    <property type="molecule type" value="Genomic_DNA"/>
</dbReference>
<proteinExistence type="inferred from homology"/>
<keyword evidence="10" id="KW-0347">Helicase</keyword>
<evidence type="ECO:0000256" key="5">
    <source>
        <dbReference type="ARBA" id="ARBA00022473"/>
    </source>
</evidence>
<dbReference type="InterPro" id="IPR001650">
    <property type="entry name" value="Helicase_C-like"/>
</dbReference>
<evidence type="ECO:0000256" key="6">
    <source>
        <dbReference type="ARBA" id="ARBA00022490"/>
    </source>
</evidence>
<dbReference type="CDD" id="cd18791">
    <property type="entry name" value="SF2_C_RHA"/>
    <property type="match status" value="1"/>
</dbReference>
<dbReference type="PANTHER" id="PTHR18934">
    <property type="entry name" value="ATP-DEPENDENT RNA HELICASE"/>
    <property type="match status" value="1"/>
</dbReference>
<dbReference type="OrthoDB" id="66977at2759"/>
<dbReference type="Gene3D" id="1.20.120.1080">
    <property type="match status" value="1"/>
</dbReference>
<dbReference type="InterPro" id="IPR014001">
    <property type="entry name" value="Helicase_ATP-bd"/>
</dbReference>
<keyword evidence="6" id="KW-0963">Cytoplasm</keyword>
<keyword evidence="13" id="KW-0943">RNA-mediated gene silencing</keyword>
<gene>
    <name evidence="21" type="ORF">CLUMA_CG012127</name>
</gene>
<dbReference type="InterPro" id="IPR013087">
    <property type="entry name" value="Znf_C2H2_type"/>
</dbReference>
<dbReference type="GO" id="GO:0030154">
    <property type="term" value="P:cell differentiation"/>
    <property type="evidence" value="ECO:0007669"/>
    <property type="project" value="UniProtKB-KW"/>
</dbReference>
<evidence type="ECO:0000256" key="8">
    <source>
        <dbReference type="ARBA" id="ARBA00022782"/>
    </source>
</evidence>
<keyword evidence="16" id="KW-0863">Zinc-finger</keyword>
<sequence length="1631" mass="187465">MKCSDKESNPQAEENVFDNIMEKRFHAFQEMTGMNKNFHFDTSESSESEESMNGSEYDLKKWSEISARIDLSSESEIDSSCDEIECLNNDKSCMTSSSNFKQICRDTDKCLSANDKVSNTDTNNDKIMHPPTRKRLLENWLKKLTENKKNIKDNKKEETSKVAEIVKPLPEENCCQICNKVSKNRDALRRHMKIHNLKYSCPVLKCQRKFCNKRWLEKHSEKHTDLTRSIVCYKCDMRKVNHHLRNVIIIRVCFNKCLNVLIQNVFITTCEYLIKKYSFDPVEENQGFFNTITSISGSAIESLEESQIPDNVDLSINKELPIYKYREEIIKSLNDHKCIIITGSTGCGKTTQIPKIIVENAVKEKKSFKILISQPRKIAAITNATRVALEMKSRIGNLVGFQFALHRALNNSGEKTKIIYCTTGVILQKLIKGQSMRSYSHIILDEIHERDIEMDLLLILVREYLSTNSPDTKVVLMSATMNANHFANYFEKLDIKTKIVDMEIERNFTIRKKFLDELMLPKVPKVDYSKPLISEEMMKVAADIIFWHVQKDDKSSILVFLPGFYEIEAFEFALMCKFDVKQHYQVIIMHSAVSTDAQRAAFKRDDVPKIILSTNIAENSVTIPKVNVVIDFCLTKYLVVCSESSLTSLQLNWCSKMNCEQRAGRTGRVCDGVVYHLVERSFYLDEMDDYMSPEMKRAPLERVILKTKLLTNQAPLDFLSLALDPPDIPNIQNSILLLKEIGALYRNHADTGEFGFNDGDLTFLGRIIATLPCNIHIGKFIILGYMFSVFHEAVIIGAGLNINGSIFKFDYKKRLDSYSSQLSWSNGSGSDLIAILNAYQLWQKNIKEGNFKSAVREQEWYDKFGLDKKNLFEVKELVWEIKSRLENYRIKQVRSDNFKPIIEEKEKPFLLKICAAGAWLPYFYLLSSNDMTEALIYREIDNLDVHRTIYFKDVERKYSRLYDDVLKQSLIERGICEKFNDMRVNYNENLGRIYVTFLREESLNDRRDDRGIMLVDGKVLPEVYVAVKYKELARNIFTLHVMDHDSMNNYAKQFKYSTNLDCSSMSTASSCVAGLHEVEGKVTHVVHCGKFFFQPIGKKYDNEKRVMEFKIKTAMKCQNVSISDELELTHDDNVVIRLNDDTFHRGIVVKASKDEAIKFNFIDLGNITSDVPLINVYPAPKALKEVFEIPPRCFECKLSEIAPHYMTCPQGVWTTEAITHFRSLIKSDKHAKIEIFSVVNEVVTCTLFNELDVNVNKSLVDNKFAIQITEDYNSRMDNFERTSLISTSTSQIDGEATVVNDISIFTSFENTKKSSSSRLIPPRGMSNMTMNLSGPHSPLETELVSLSAKAQKSIKIDFHSINSVVLNGDINKTSSRLFIASHVVKNRRDGITLREITMLPNLPGLPEILAMIFCPKMALRRSRDKTHFDTLLTGLGCETNGCALFPIRDAILNVNVKFTDNDMANINHLRHCMSMLMYTKPNLDFPDLNEKQKYDLQFKIKNLISDILDASRDVVLKSSHLRPMKHSWVAEDDEEDFIRRTTPLGDRALYPLHSYQKLLPTNNNKEFDNQMELSSGRFIQKTSSGQSYPLKKFCKLCNILVSNDQEIKSHLADPMHQKLQKEFSLKNRARS</sequence>
<dbReference type="SMART" id="SM00847">
    <property type="entry name" value="HA2"/>
    <property type="match status" value="1"/>
</dbReference>
<comment type="subcellular location">
    <subcellularLocation>
        <location evidence="1">Cytoplasm</location>
    </subcellularLocation>
</comment>
<evidence type="ECO:0000256" key="7">
    <source>
        <dbReference type="ARBA" id="ARBA00022741"/>
    </source>
</evidence>
<dbReference type="PROSITE" id="PS51194">
    <property type="entry name" value="HELICASE_CTER"/>
    <property type="match status" value="1"/>
</dbReference>
<keyword evidence="14" id="KW-0469">Meiosis</keyword>
<keyword evidence="16" id="KW-0479">Metal-binding</keyword>
<dbReference type="Pfam" id="PF00567">
    <property type="entry name" value="TUDOR"/>
    <property type="match status" value="1"/>
</dbReference>
<name>A0A1J1IFI2_9DIPT</name>
<keyword evidence="12" id="KW-0744">Spermatogenesis</keyword>
<evidence type="ECO:0000259" key="20">
    <source>
        <dbReference type="PROSITE" id="PS51194"/>
    </source>
</evidence>
<keyword evidence="9" id="KW-0378">Hydrolase</keyword>
<evidence type="ECO:0000256" key="15">
    <source>
        <dbReference type="ARBA" id="ARBA00047984"/>
    </source>
</evidence>
<evidence type="ECO:0000256" key="13">
    <source>
        <dbReference type="ARBA" id="ARBA00023158"/>
    </source>
</evidence>
<keyword evidence="5" id="KW-0217">Developmental protein</keyword>
<dbReference type="InterPro" id="IPR011545">
    <property type="entry name" value="DEAD/DEAH_box_helicase_dom"/>
</dbReference>
<evidence type="ECO:0000256" key="12">
    <source>
        <dbReference type="ARBA" id="ARBA00022871"/>
    </source>
</evidence>
<dbReference type="GO" id="GO:0007283">
    <property type="term" value="P:spermatogenesis"/>
    <property type="evidence" value="ECO:0007669"/>
    <property type="project" value="UniProtKB-KW"/>
</dbReference>
<keyword evidence="17" id="KW-0175">Coiled coil</keyword>
<evidence type="ECO:0000256" key="11">
    <source>
        <dbReference type="ARBA" id="ARBA00022840"/>
    </source>
</evidence>
<dbReference type="InterPro" id="IPR002464">
    <property type="entry name" value="DNA/RNA_helicase_DEAH_CS"/>
</dbReference>
<comment type="similarity">
    <text evidence="2">Belongs to the DEAD box helicase family. DEAH subfamily.</text>
</comment>
<evidence type="ECO:0000256" key="2">
    <source>
        <dbReference type="ARBA" id="ARBA00008792"/>
    </source>
</evidence>
<evidence type="ECO:0000256" key="1">
    <source>
        <dbReference type="ARBA" id="ARBA00004496"/>
    </source>
</evidence>
<dbReference type="SMART" id="SM00487">
    <property type="entry name" value="DEXDc"/>
    <property type="match status" value="1"/>
</dbReference>
<protein>
    <recommendedName>
        <fullName evidence="4">Probable ATP-dependent RNA helicase spindle-E</fullName>
        <ecNumber evidence="3">3.6.4.13</ecNumber>
    </recommendedName>
</protein>
<evidence type="ECO:0000256" key="16">
    <source>
        <dbReference type="PROSITE-ProRule" id="PRU00042"/>
    </source>
</evidence>
<dbReference type="Proteomes" id="UP000183832">
    <property type="component" value="Unassembled WGS sequence"/>
</dbReference>
<dbReference type="CDD" id="cd17917">
    <property type="entry name" value="DEXHc_RHA-like"/>
    <property type="match status" value="1"/>
</dbReference>
<dbReference type="GO" id="GO:0031047">
    <property type="term" value="P:regulatory ncRNA-mediated gene silencing"/>
    <property type="evidence" value="ECO:0007669"/>
    <property type="project" value="UniProtKB-KW"/>
</dbReference>
<dbReference type="PROSITE" id="PS00028">
    <property type="entry name" value="ZINC_FINGER_C2H2_1"/>
    <property type="match status" value="1"/>
</dbReference>
<feature type="coiled-coil region" evidence="17">
    <location>
        <begin position="134"/>
        <end position="161"/>
    </location>
</feature>
<evidence type="ECO:0000313" key="21">
    <source>
        <dbReference type="EMBL" id="CRK99021.1"/>
    </source>
</evidence>
<feature type="domain" description="C2H2-type" evidence="18">
    <location>
        <begin position="173"/>
        <end position="200"/>
    </location>
</feature>
<dbReference type="SUPFAM" id="SSF52540">
    <property type="entry name" value="P-loop containing nucleoside triphosphate hydrolases"/>
    <property type="match status" value="1"/>
</dbReference>
<evidence type="ECO:0000256" key="3">
    <source>
        <dbReference type="ARBA" id="ARBA00012552"/>
    </source>
</evidence>
<dbReference type="Pfam" id="PF00271">
    <property type="entry name" value="Helicase_C"/>
    <property type="match status" value="1"/>
</dbReference>
<dbReference type="PROSITE" id="PS50157">
    <property type="entry name" value="ZINC_FINGER_C2H2_2"/>
    <property type="match status" value="2"/>
</dbReference>
<dbReference type="InterPro" id="IPR002999">
    <property type="entry name" value="Tudor"/>
</dbReference>
<evidence type="ECO:0000256" key="14">
    <source>
        <dbReference type="ARBA" id="ARBA00023254"/>
    </source>
</evidence>
<dbReference type="STRING" id="568069.A0A1J1IFI2"/>
<dbReference type="Gene3D" id="2.40.50.90">
    <property type="match status" value="1"/>
</dbReference>
<dbReference type="Gene3D" id="3.30.160.60">
    <property type="entry name" value="Classic Zinc Finger"/>
    <property type="match status" value="1"/>
</dbReference>